<dbReference type="GO" id="GO:0008233">
    <property type="term" value="F:peptidase activity"/>
    <property type="evidence" value="ECO:0007669"/>
    <property type="project" value="UniProtKB-KW"/>
</dbReference>
<evidence type="ECO:0000256" key="1">
    <source>
        <dbReference type="SAM" id="SignalP"/>
    </source>
</evidence>
<comment type="caution">
    <text evidence="2">The sequence shown here is derived from an EMBL/GenBank/DDBJ whole genome shotgun (WGS) entry which is preliminary data.</text>
</comment>
<sequence>MLKLLLITLLLPLAGLAGCAVTHQTSMLVGTPRAATSPIQVKLYTTPPRKYVEIAVISADAAHDFMEKQALLDTAVMNAKREAAKVGANGILLEGAGDFEVGSSGVMIMQAPRRGGMAFATGSSNTRTGKQIAGKAIYVTEE</sequence>
<protein>
    <submittedName>
        <fullName evidence="2">Zn-dependent protease with chaperone function</fullName>
    </submittedName>
</protein>
<keyword evidence="2" id="KW-0645">Protease</keyword>
<dbReference type="GO" id="GO:0006508">
    <property type="term" value="P:proteolysis"/>
    <property type="evidence" value="ECO:0007669"/>
    <property type="project" value="UniProtKB-KW"/>
</dbReference>
<gene>
    <name evidence="2" type="ORF">J2739_002750</name>
</gene>
<keyword evidence="1" id="KW-0732">Signal</keyword>
<evidence type="ECO:0000313" key="3">
    <source>
        <dbReference type="Proteomes" id="UP001184230"/>
    </source>
</evidence>
<accession>A0ABU1NFA0</accession>
<dbReference type="PROSITE" id="PS51257">
    <property type="entry name" value="PROKAR_LIPOPROTEIN"/>
    <property type="match status" value="1"/>
</dbReference>
<keyword evidence="2" id="KW-0378">Hydrolase</keyword>
<dbReference type="EMBL" id="JAVDRF010000005">
    <property type="protein sequence ID" value="MDR6536977.1"/>
    <property type="molecule type" value="Genomic_DNA"/>
</dbReference>
<reference evidence="2 3" key="1">
    <citation type="submission" date="2023-07" db="EMBL/GenBank/DDBJ databases">
        <title>Sorghum-associated microbial communities from plants grown in Nebraska, USA.</title>
        <authorList>
            <person name="Schachtman D."/>
        </authorList>
    </citation>
    <scope>NUCLEOTIDE SEQUENCE [LARGE SCALE GENOMIC DNA]</scope>
    <source>
        <strain evidence="2 3">DS1781</strain>
    </source>
</reference>
<name>A0ABU1NFA0_9BURK</name>
<keyword evidence="3" id="KW-1185">Reference proteome</keyword>
<feature type="signal peptide" evidence="1">
    <location>
        <begin position="1"/>
        <end position="19"/>
    </location>
</feature>
<proteinExistence type="predicted"/>
<evidence type="ECO:0000313" key="2">
    <source>
        <dbReference type="EMBL" id="MDR6536977.1"/>
    </source>
</evidence>
<dbReference type="Proteomes" id="UP001184230">
    <property type="component" value="Unassembled WGS sequence"/>
</dbReference>
<dbReference type="RefSeq" id="WP_309902491.1">
    <property type="nucleotide sequence ID" value="NZ_JAVDRF010000005.1"/>
</dbReference>
<feature type="chain" id="PRO_5045645978" evidence="1">
    <location>
        <begin position="20"/>
        <end position="142"/>
    </location>
</feature>
<organism evidence="2 3">
    <name type="scientific">Variovorax soli</name>
    <dbReference type="NCBI Taxonomy" id="376815"/>
    <lineage>
        <taxon>Bacteria</taxon>
        <taxon>Pseudomonadati</taxon>
        <taxon>Pseudomonadota</taxon>
        <taxon>Betaproteobacteria</taxon>
        <taxon>Burkholderiales</taxon>
        <taxon>Comamonadaceae</taxon>
        <taxon>Variovorax</taxon>
    </lineage>
</organism>